<proteinExistence type="predicted"/>
<protein>
    <recommendedName>
        <fullName evidence="3">BTB domain-containing protein</fullName>
    </recommendedName>
</protein>
<dbReference type="Gene3D" id="3.30.710.10">
    <property type="entry name" value="Potassium Channel Kv1.1, Chain A"/>
    <property type="match status" value="1"/>
</dbReference>
<reference evidence="1" key="1">
    <citation type="submission" date="2022-06" db="EMBL/GenBank/DDBJ databases">
        <title>Genome Sequence of Candolleomyces eurysporus.</title>
        <authorList>
            <person name="Buettner E."/>
        </authorList>
    </citation>
    <scope>NUCLEOTIDE SEQUENCE</scope>
    <source>
        <strain evidence="1">VTCC 930004</strain>
    </source>
</reference>
<dbReference type="AlphaFoldDB" id="A0A9W8JCM0"/>
<evidence type="ECO:0000313" key="1">
    <source>
        <dbReference type="EMBL" id="KAJ2930374.1"/>
    </source>
</evidence>
<evidence type="ECO:0000313" key="2">
    <source>
        <dbReference type="Proteomes" id="UP001140091"/>
    </source>
</evidence>
<dbReference type="InterPro" id="IPR011333">
    <property type="entry name" value="SKP1/BTB/POZ_sf"/>
</dbReference>
<dbReference type="CDD" id="cd18186">
    <property type="entry name" value="BTB_POZ_ZBTB_KLHL-like"/>
    <property type="match status" value="1"/>
</dbReference>
<keyword evidence="2" id="KW-1185">Reference proteome</keyword>
<accession>A0A9W8JCM0</accession>
<dbReference type="OrthoDB" id="2593747at2759"/>
<sequence length="258" mass="29580">MVCPEPIRWGGMVFFKVEEIAFEVPRSRFIENSEVFEAMFHLPVGNENEEGRDEEHPIVLDGYKAVDFNALIKILYPVHEDVISGSYTLTKEEWVGVLSLSTRWDMKKELTKLSLNPVEKVAIAREYKVGQWFQEGLNEIITERPFRPLSELKSQLGADTVCTLLWIRSETRGSESLVLTLGSLSDLYIRDGVGVVGLVTTLLDTDKPVKMEPHSNRKDFSMETWNMFCGSQHVMQEQRAMINQAFRDEIADYELPDN</sequence>
<name>A0A9W8JCM0_9AGAR</name>
<evidence type="ECO:0008006" key="3">
    <source>
        <dbReference type="Google" id="ProtNLM"/>
    </source>
</evidence>
<feature type="non-terminal residue" evidence="1">
    <location>
        <position position="1"/>
    </location>
</feature>
<comment type="caution">
    <text evidence="1">The sequence shown here is derived from an EMBL/GenBank/DDBJ whole genome shotgun (WGS) entry which is preliminary data.</text>
</comment>
<dbReference type="Proteomes" id="UP001140091">
    <property type="component" value="Unassembled WGS sequence"/>
</dbReference>
<organism evidence="1 2">
    <name type="scientific">Candolleomyces eurysporus</name>
    <dbReference type="NCBI Taxonomy" id="2828524"/>
    <lineage>
        <taxon>Eukaryota</taxon>
        <taxon>Fungi</taxon>
        <taxon>Dikarya</taxon>
        <taxon>Basidiomycota</taxon>
        <taxon>Agaricomycotina</taxon>
        <taxon>Agaricomycetes</taxon>
        <taxon>Agaricomycetidae</taxon>
        <taxon>Agaricales</taxon>
        <taxon>Agaricineae</taxon>
        <taxon>Psathyrellaceae</taxon>
        <taxon>Candolleomyces</taxon>
    </lineage>
</organism>
<gene>
    <name evidence="1" type="ORF">H1R20_g6726</name>
</gene>
<dbReference type="EMBL" id="JANBPK010000844">
    <property type="protein sequence ID" value="KAJ2930374.1"/>
    <property type="molecule type" value="Genomic_DNA"/>
</dbReference>